<protein>
    <recommendedName>
        <fullName evidence="10">Urea carboxylase</fullName>
    </recommendedName>
</protein>
<dbReference type="InterPro" id="IPR005482">
    <property type="entry name" value="Biotin_COase_C"/>
</dbReference>
<dbReference type="InterPro" id="IPR011761">
    <property type="entry name" value="ATP-grasp"/>
</dbReference>
<dbReference type="SMART" id="SM00796">
    <property type="entry name" value="AHS1"/>
    <property type="match status" value="1"/>
</dbReference>
<organism evidence="9">
    <name type="scientific">Psilocybe cubensis</name>
    <name type="common">Psychedelic mushroom</name>
    <name type="synonym">Stropharia cubensis</name>
    <dbReference type="NCBI Taxonomy" id="181762"/>
    <lineage>
        <taxon>Eukaryota</taxon>
        <taxon>Fungi</taxon>
        <taxon>Dikarya</taxon>
        <taxon>Basidiomycota</taxon>
        <taxon>Agaricomycotina</taxon>
        <taxon>Agaricomycetes</taxon>
        <taxon>Agaricomycetidae</taxon>
        <taxon>Agaricales</taxon>
        <taxon>Agaricineae</taxon>
        <taxon>Strophariaceae</taxon>
        <taxon>Psilocybe</taxon>
    </lineage>
</organism>
<dbReference type="SUPFAM" id="SSF56059">
    <property type="entry name" value="Glutathione synthetase ATP-binding domain-like"/>
    <property type="match status" value="1"/>
</dbReference>
<dbReference type="Gene3D" id="2.40.100.10">
    <property type="entry name" value="Cyclophilin-like"/>
    <property type="match status" value="2"/>
</dbReference>
<dbReference type="PROSITE" id="PS00867">
    <property type="entry name" value="CPSASE_2"/>
    <property type="match status" value="1"/>
</dbReference>
<dbReference type="GO" id="GO:0005524">
    <property type="term" value="F:ATP binding"/>
    <property type="evidence" value="ECO:0007669"/>
    <property type="project" value="UniProtKB-UniRule"/>
</dbReference>
<dbReference type="Pfam" id="PF02626">
    <property type="entry name" value="CT_A_B"/>
    <property type="match status" value="1"/>
</dbReference>
<evidence type="ECO:0000256" key="6">
    <source>
        <dbReference type="PROSITE-ProRule" id="PRU00409"/>
    </source>
</evidence>
<evidence type="ECO:0000256" key="4">
    <source>
        <dbReference type="ARBA" id="ARBA00022840"/>
    </source>
</evidence>
<dbReference type="Pfam" id="PF02682">
    <property type="entry name" value="CT_C_D"/>
    <property type="match status" value="1"/>
</dbReference>
<proteinExistence type="predicted"/>
<dbReference type="Gene3D" id="3.30.1360.40">
    <property type="match status" value="1"/>
</dbReference>
<dbReference type="InterPro" id="IPR003833">
    <property type="entry name" value="CT_C_D"/>
</dbReference>
<gene>
    <name evidence="9" type="ORF">JR316_011065</name>
</gene>
<dbReference type="InterPro" id="IPR016185">
    <property type="entry name" value="PreATP-grasp_dom_sf"/>
</dbReference>
<accession>A0A8H7XNI5</accession>
<comment type="caution">
    <text evidence="9">The sequence shown here is derived from an EMBL/GenBank/DDBJ whole genome shotgun (WGS) entry which is preliminary data.</text>
</comment>
<evidence type="ECO:0008006" key="10">
    <source>
        <dbReference type="Google" id="ProtNLM"/>
    </source>
</evidence>
<dbReference type="PROSITE" id="PS50975">
    <property type="entry name" value="ATP_GRASP"/>
    <property type="match status" value="1"/>
</dbReference>
<keyword evidence="4 6" id="KW-0067">ATP-binding</keyword>
<dbReference type="InterPro" id="IPR011053">
    <property type="entry name" value="Single_hybrid_motif"/>
</dbReference>
<keyword evidence="2 6" id="KW-0547">Nucleotide-binding</keyword>
<dbReference type="EMBL" id="JAFIQS010000013">
    <property type="protein sequence ID" value="KAG5163872.1"/>
    <property type="molecule type" value="Genomic_DNA"/>
</dbReference>
<feature type="domain" description="ATP-grasp" evidence="7">
    <location>
        <begin position="134"/>
        <end position="351"/>
    </location>
</feature>
<sequence length="1313" mass="144463">MVKEYDNHKLLVANRGEIAVRILQTAKRLGLKTVAIYTHSDSLSPHVLQADESVPLEQPESTVTNAGSSEAAAYLSITSIIQICIKHSVTLVHPGYGFLSENAKFAAEVINNGIIWLGPRPEIIRSMGLKHEALDIARNAGLKSVPGSGGLLASEEEALNIAAQCGYPVLLKATAGGGGMGMIVCRDAESLRTSFQVAKNRAKTLFHDDGIFLERYFDAARHIEIQVFGNGQGDVVHMRERECSAQRRHQKVIEESPSPFCLAHPGEYIQEVSTHALIEMTGLREQMCDAAVSLAKSIKYNSAGTMEFLVDEETANFYFLEMNTRIQVEHPVTEQIHPGLDLVELMIKQGLEESSSNKGFLSSSAEMQQATYDNFVAQGVNQGCSHAIESRIYAENPYEGFVPSPGLVQYASINELDYDWLRIDSWVETGMTITPHFDPLMGKVIVSGSTREEALSRSLIALGEIQLLGPMNNVKYLSSIIDHHSFRTGMVTTTFLESFKVQPRAFKVLSPGIDTTIQDLPGRHMKLGIPVSGPMDSLAFSAANILVGNPKTTEGLEIVVVPGVKASFHFFTSTVIAVAGKDVIVKVSGKKCSTWSKLLVPEGSTVDIEASMTNATAGFRVYLAIRGGFPDVPTYLGSKSTSMGLGGYQGRSLLKGDLISLGNCSPAPQENEHVVPEHLVPTYSSHWVIYVLPGPHGDEEFVTSEGLRKFYTTRWRVSPSSNRLGIRLEPPSSADRIAWARESGGEGGSHPSNILDNGYALGTININGDTPVILTNEGPDMGGYMCLCTVATAEMWKLGQLGPGNTIEFRRISWSSAIQRSVSNIQWLEAVEQSCSSHKLKETSISRFTLLDTDVKDTEYPTVLHVRHVDRDALAKRVTFRQAGGTAILVEFGAMHLDLFVRARIHAFQGIVNGKGISGLRFLCPCIRSILCHYDPTIIAQDAFLAVLIESAELIPDNMDEMTFPGRRITFPIVLDDKWNKEAILRYMTTTRDKAVYLPSNVEYLANNNGLASAEEALQKLVESDWLVLGVGFYLACPFLIPVDPRCRLIGQKMNPSRTFTPRGAIGIAGPVAAIYPIESPGGYQLYGRTLPTWQTWGKGRDFQANKPWLLEAFDQVAFKPVSEHEYIEFEKQFDTGQYVFQIEPTEFSVAEYAKFLESIEKETQAFCLRQAEASSREEQRERILLREWEEHKVRQNVQEDSSKSVYNGMCPIYFDNSPGYSSTNAIFFKDNLDVEGGSRLTAPIFANIWKIQCSIDDVIESDSQVLVILEAMKTEIPVLAGEGSKGKKVVGFGHGAREGQPVGPGDTLVILG</sequence>
<dbReference type="SUPFAM" id="SSF51230">
    <property type="entry name" value="Single hybrid motif"/>
    <property type="match status" value="1"/>
</dbReference>
<dbReference type="PANTHER" id="PTHR18866">
    <property type="entry name" value="CARBOXYLASE:PYRUVATE/ACETYL-COA/PROPIONYL-COA CARBOXYLASE"/>
    <property type="match status" value="1"/>
</dbReference>
<evidence type="ECO:0000256" key="3">
    <source>
        <dbReference type="ARBA" id="ARBA00022801"/>
    </source>
</evidence>
<name>A0A8H7XNI5_PSICU</name>
<keyword evidence="3" id="KW-0378">Hydrolase</keyword>
<dbReference type="InterPro" id="IPR050856">
    <property type="entry name" value="Biotin_carboxylase_complex"/>
</dbReference>
<dbReference type="SMART" id="SM00878">
    <property type="entry name" value="Biotin_carb_C"/>
    <property type="match status" value="1"/>
</dbReference>
<evidence type="ECO:0000256" key="2">
    <source>
        <dbReference type="ARBA" id="ARBA00022741"/>
    </source>
</evidence>
<evidence type="ECO:0000256" key="1">
    <source>
        <dbReference type="ARBA" id="ARBA00022598"/>
    </source>
</evidence>
<dbReference type="InterPro" id="IPR029000">
    <property type="entry name" value="Cyclophilin-like_dom_sf"/>
</dbReference>
<keyword evidence="1" id="KW-0436">Ligase</keyword>
<dbReference type="Pfam" id="PF02785">
    <property type="entry name" value="Biotin_carb_C"/>
    <property type="match status" value="1"/>
</dbReference>
<dbReference type="PROSITE" id="PS00866">
    <property type="entry name" value="CPSASE_1"/>
    <property type="match status" value="1"/>
</dbReference>
<dbReference type="PANTHER" id="PTHR18866:SF128">
    <property type="entry name" value="UREA AMIDOLYASE"/>
    <property type="match status" value="1"/>
</dbReference>
<feature type="domain" description="Biotin carboxylation" evidence="8">
    <location>
        <begin position="6"/>
        <end position="501"/>
    </location>
</feature>
<evidence type="ECO:0000259" key="8">
    <source>
        <dbReference type="PROSITE" id="PS50979"/>
    </source>
</evidence>
<dbReference type="Gene3D" id="3.30.470.20">
    <property type="entry name" value="ATP-grasp fold, B domain"/>
    <property type="match status" value="1"/>
</dbReference>
<dbReference type="GO" id="GO:0016874">
    <property type="term" value="F:ligase activity"/>
    <property type="evidence" value="ECO:0007669"/>
    <property type="project" value="UniProtKB-KW"/>
</dbReference>
<dbReference type="InterPro" id="IPR005481">
    <property type="entry name" value="BC-like_N"/>
</dbReference>
<reference evidence="9" key="1">
    <citation type="submission" date="2021-02" db="EMBL/GenBank/DDBJ databases">
        <title>Psilocybe cubensis genome.</title>
        <authorList>
            <person name="Mckernan K.J."/>
            <person name="Crawford S."/>
            <person name="Trippe A."/>
            <person name="Kane L.T."/>
            <person name="Mclaughlin S."/>
        </authorList>
    </citation>
    <scope>NUCLEOTIDE SEQUENCE [LARGE SCALE GENOMIC DNA]</scope>
    <source>
        <strain evidence="9">MGC-MH-2018</strain>
    </source>
</reference>
<dbReference type="InterPro" id="IPR005479">
    <property type="entry name" value="CPAse_ATP-bd"/>
</dbReference>
<dbReference type="InterPro" id="IPR011764">
    <property type="entry name" value="Biotin_carboxylation_dom"/>
</dbReference>
<dbReference type="PROSITE" id="PS50979">
    <property type="entry name" value="BC"/>
    <property type="match status" value="1"/>
</dbReference>
<dbReference type="InterPro" id="IPR011054">
    <property type="entry name" value="Rudment_hybrid_motif"/>
</dbReference>
<dbReference type="GO" id="GO:0016787">
    <property type="term" value="F:hydrolase activity"/>
    <property type="evidence" value="ECO:0007669"/>
    <property type="project" value="UniProtKB-KW"/>
</dbReference>
<keyword evidence="5" id="KW-0092">Biotin</keyword>
<dbReference type="SUPFAM" id="SSF50891">
    <property type="entry name" value="Cyclophilin-like"/>
    <property type="match status" value="2"/>
</dbReference>
<dbReference type="SUPFAM" id="SSF52440">
    <property type="entry name" value="PreATP-grasp domain"/>
    <property type="match status" value="1"/>
</dbReference>
<dbReference type="Pfam" id="PF02786">
    <property type="entry name" value="CPSase_L_D2"/>
    <property type="match status" value="1"/>
</dbReference>
<evidence type="ECO:0000313" key="9">
    <source>
        <dbReference type="EMBL" id="KAG5163872.1"/>
    </source>
</evidence>
<evidence type="ECO:0000256" key="5">
    <source>
        <dbReference type="ARBA" id="ARBA00023267"/>
    </source>
</evidence>
<dbReference type="SUPFAM" id="SSF51246">
    <property type="entry name" value="Rudiment single hybrid motif"/>
    <property type="match status" value="1"/>
</dbReference>
<dbReference type="Gene3D" id="2.40.50.100">
    <property type="match status" value="1"/>
</dbReference>
<dbReference type="SUPFAM" id="SSF160467">
    <property type="entry name" value="PH0987 N-terminal domain-like"/>
    <property type="match status" value="1"/>
</dbReference>
<dbReference type="InterPro" id="IPR003778">
    <property type="entry name" value="CT_A_B"/>
</dbReference>
<dbReference type="CDD" id="cd06850">
    <property type="entry name" value="biotinyl_domain"/>
    <property type="match status" value="1"/>
</dbReference>
<dbReference type="GO" id="GO:0046872">
    <property type="term" value="F:metal ion binding"/>
    <property type="evidence" value="ECO:0007669"/>
    <property type="project" value="InterPro"/>
</dbReference>
<dbReference type="SMART" id="SM00797">
    <property type="entry name" value="AHS2"/>
    <property type="match status" value="1"/>
</dbReference>
<evidence type="ECO:0000259" key="7">
    <source>
        <dbReference type="PROSITE" id="PS50975"/>
    </source>
</evidence>
<dbReference type="Pfam" id="PF00289">
    <property type="entry name" value="Biotin_carb_N"/>
    <property type="match status" value="1"/>
</dbReference>